<dbReference type="PROSITE" id="PS00108">
    <property type="entry name" value="PROTEIN_KINASE_ST"/>
    <property type="match status" value="1"/>
</dbReference>
<dbReference type="GO" id="GO:0005524">
    <property type="term" value="F:ATP binding"/>
    <property type="evidence" value="ECO:0007669"/>
    <property type="project" value="UniProtKB-UniRule"/>
</dbReference>
<keyword evidence="1" id="KW-0723">Serine/threonine-protein kinase</keyword>
<feature type="transmembrane region" description="Helical" evidence="8">
    <location>
        <begin position="6"/>
        <end position="24"/>
    </location>
</feature>
<feature type="compositionally biased region" description="Basic and acidic residues" evidence="7">
    <location>
        <begin position="210"/>
        <end position="219"/>
    </location>
</feature>
<evidence type="ECO:0000256" key="5">
    <source>
        <dbReference type="ARBA" id="ARBA00022840"/>
    </source>
</evidence>
<proteinExistence type="predicted"/>
<organism evidence="10 11">
    <name type="scientific">Trypanosoma cruzi</name>
    <dbReference type="NCBI Taxonomy" id="5693"/>
    <lineage>
        <taxon>Eukaryota</taxon>
        <taxon>Discoba</taxon>
        <taxon>Euglenozoa</taxon>
        <taxon>Kinetoplastea</taxon>
        <taxon>Metakinetoplastina</taxon>
        <taxon>Trypanosomatida</taxon>
        <taxon>Trypanosomatidae</taxon>
        <taxon>Trypanosoma</taxon>
        <taxon>Schizotrypanum</taxon>
    </lineage>
</organism>
<dbReference type="PROSITE" id="PS50011">
    <property type="entry name" value="PROTEIN_KINASE_DOM"/>
    <property type="match status" value="1"/>
</dbReference>
<dbReference type="SUPFAM" id="SSF56112">
    <property type="entry name" value="Protein kinase-like (PK-like)"/>
    <property type="match status" value="1"/>
</dbReference>
<keyword evidence="8" id="KW-1133">Transmembrane helix</keyword>
<evidence type="ECO:0000259" key="9">
    <source>
        <dbReference type="PROSITE" id="PS50011"/>
    </source>
</evidence>
<dbReference type="PANTHER" id="PTHR11584">
    <property type="entry name" value="SERINE/THREONINE PROTEIN KINASE"/>
    <property type="match status" value="1"/>
</dbReference>
<protein>
    <recommendedName>
        <fullName evidence="9">Protein kinase domain-containing protein</fullName>
    </recommendedName>
</protein>
<comment type="caution">
    <text evidence="10">The sequence shown here is derived from an EMBL/GenBank/DDBJ whole genome shotgun (WGS) entry which is preliminary data.</text>
</comment>
<dbReference type="CDD" id="cd06606">
    <property type="entry name" value="STKc_MAPKKK"/>
    <property type="match status" value="1"/>
</dbReference>
<dbReference type="FunFam" id="1.10.510.10:FF:000867">
    <property type="entry name" value="Protein kinase, putative"/>
    <property type="match status" value="1"/>
</dbReference>
<evidence type="ECO:0000313" key="10">
    <source>
        <dbReference type="EMBL" id="KAF5222748.1"/>
    </source>
</evidence>
<reference evidence="10 11" key="1">
    <citation type="journal article" date="2019" name="Genome Biol. Evol.">
        <title>Nanopore Sequencing Significantly Improves Genome Assembly of the Protozoan Parasite Trypanosoma cruzi.</title>
        <authorList>
            <person name="Diaz-Viraque F."/>
            <person name="Pita S."/>
            <person name="Greif G."/>
            <person name="de Souza R.C.M."/>
            <person name="Iraola G."/>
            <person name="Robello C."/>
        </authorList>
    </citation>
    <scope>NUCLEOTIDE SEQUENCE [LARGE SCALE GENOMIC DNA]</scope>
    <source>
        <strain evidence="10 11">Berenice</strain>
    </source>
</reference>
<keyword evidence="8" id="KW-0812">Transmembrane</keyword>
<evidence type="ECO:0000313" key="11">
    <source>
        <dbReference type="Proteomes" id="UP000583944"/>
    </source>
</evidence>
<dbReference type="PANTHER" id="PTHR11584:SF369">
    <property type="entry name" value="MITOGEN-ACTIVATED PROTEIN KINASE KINASE KINASE 19-RELATED"/>
    <property type="match status" value="1"/>
</dbReference>
<evidence type="ECO:0000256" key="8">
    <source>
        <dbReference type="SAM" id="Phobius"/>
    </source>
</evidence>
<keyword evidence="5 6" id="KW-0067">ATP-binding</keyword>
<keyword evidence="2" id="KW-0808">Transferase</keyword>
<feature type="compositionally biased region" description="Polar residues" evidence="7">
    <location>
        <begin position="157"/>
        <end position="174"/>
    </location>
</feature>
<dbReference type="InterPro" id="IPR017441">
    <property type="entry name" value="Protein_kinase_ATP_BS"/>
</dbReference>
<dbReference type="VEuPathDB" id="TriTrypDB:ECC02_004079"/>
<evidence type="ECO:0000256" key="7">
    <source>
        <dbReference type="SAM" id="MobiDB-lite"/>
    </source>
</evidence>
<dbReference type="GO" id="GO:0004674">
    <property type="term" value="F:protein serine/threonine kinase activity"/>
    <property type="evidence" value="ECO:0007669"/>
    <property type="project" value="UniProtKB-KW"/>
</dbReference>
<evidence type="ECO:0000256" key="2">
    <source>
        <dbReference type="ARBA" id="ARBA00022679"/>
    </source>
</evidence>
<gene>
    <name evidence="10" type="ORF">ECC02_004079</name>
</gene>
<accession>A0A7J6Y9G6</accession>
<feature type="domain" description="Protein kinase" evidence="9">
    <location>
        <begin position="263"/>
        <end position="534"/>
    </location>
</feature>
<dbReference type="SMART" id="SM00220">
    <property type="entry name" value="S_TKc"/>
    <property type="match status" value="1"/>
</dbReference>
<name>A0A7J6Y9G6_TRYCR</name>
<dbReference type="VEuPathDB" id="TriTrypDB:BCY84_11095"/>
<dbReference type="EMBL" id="JABDHM010000024">
    <property type="protein sequence ID" value="KAF5222748.1"/>
    <property type="molecule type" value="Genomic_DNA"/>
</dbReference>
<dbReference type="Gene3D" id="1.10.510.10">
    <property type="entry name" value="Transferase(Phosphotransferase) domain 1"/>
    <property type="match status" value="1"/>
</dbReference>
<dbReference type="InterPro" id="IPR011009">
    <property type="entry name" value="Kinase-like_dom_sf"/>
</dbReference>
<feature type="binding site" evidence="6">
    <location>
        <position position="291"/>
    </location>
    <ligand>
        <name>ATP</name>
        <dbReference type="ChEBI" id="CHEBI:30616"/>
    </ligand>
</feature>
<keyword evidence="8" id="KW-0472">Membrane</keyword>
<keyword evidence="4" id="KW-0418">Kinase</keyword>
<feature type="transmembrane region" description="Helical" evidence="8">
    <location>
        <begin position="36"/>
        <end position="58"/>
    </location>
</feature>
<dbReference type="AlphaFoldDB" id="A0A7J6Y9G6"/>
<dbReference type="InterPro" id="IPR008271">
    <property type="entry name" value="Ser/Thr_kinase_AS"/>
</dbReference>
<dbReference type="InterPro" id="IPR000719">
    <property type="entry name" value="Prot_kinase_dom"/>
</dbReference>
<dbReference type="PROSITE" id="PS00107">
    <property type="entry name" value="PROTEIN_KINASE_ATP"/>
    <property type="match status" value="1"/>
</dbReference>
<sequence>MVHDSLRLYFLFFFFLVIFLSPFFPLCRGQLVQRILLLFFSSSLLLLSVCLCECPPRSFSLRACRALFFRPALAPDVFYFYFYWRISLLLFPFFFMSENIAGGGGRPAGAMVCGHCGAPFSKVTAKFCSRCGTKKTSSAGRKKATPHVIGGMAPVNSGPQATATLRPGDTSNDRGNGGKHNSSDVDHRTDALPSTASTQHPSVSTQPTLMKKEEGTHESLDDDGTIRATPEEEEKYISWSTLGPEGITPEMLQTSDAEELGSWRRGLLIGRGTYGSVYLGLLDDGSFYAVKCVEIGGKTGVFSVNELVSLSREINMMRRLHHKNLCTFRGVFYDSPNNVVCMFMEYIGGGSLSSLVKKFKPLPHAVVRSWTRQLLSGLLYLHTQRILHRDIKGDNILVDTSSDPKKESQIKLVDFGAARRLSDAVAQSRTVIGTPYWMAPEVVDVTGSGTGYSYKADVWSVGCTVAEMLTGKPPWPVQVNAPAAIMLIAQAEGGPTEIPEAEATPGCLDFMRKCFVRDPGQRPTVEELMQHPWILGEME</sequence>
<evidence type="ECO:0000256" key="3">
    <source>
        <dbReference type="ARBA" id="ARBA00022741"/>
    </source>
</evidence>
<feature type="region of interest" description="Disordered" evidence="7">
    <location>
        <begin position="133"/>
        <end position="224"/>
    </location>
</feature>
<evidence type="ECO:0000256" key="6">
    <source>
        <dbReference type="PROSITE-ProRule" id="PRU10141"/>
    </source>
</evidence>
<feature type="compositionally biased region" description="Basic and acidic residues" evidence="7">
    <location>
        <begin position="181"/>
        <end position="190"/>
    </location>
</feature>
<evidence type="ECO:0000256" key="1">
    <source>
        <dbReference type="ARBA" id="ARBA00022527"/>
    </source>
</evidence>
<feature type="compositionally biased region" description="Polar residues" evidence="7">
    <location>
        <begin position="192"/>
        <end position="208"/>
    </location>
</feature>
<keyword evidence="3 6" id="KW-0547">Nucleotide-binding</keyword>
<dbReference type="Proteomes" id="UP000583944">
    <property type="component" value="Unassembled WGS sequence"/>
</dbReference>
<evidence type="ECO:0000256" key="4">
    <source>
        <dbReference type="ARBA" id="ARBA00022777"/>
    </source>
</evidence>
<dbReference type="Pfam" id="PF00069">
    <property type="entry name" value="Pkinase"/>
    <property type="match status" value="1"/>
</dbReference>